<comment type="caution">
    <text evidence="2">The sequence shown here is derived from an EMBL/GenBank/DDBJ whole genome shotgun (WGS) entry which is preliminary data.</text>
</comment>
<reference evidence="2 3" key="1">
    <citation type="submission" date="2015-08" db="EMBL/GenBank/DDBJ databases">
        <title>Next Generation Sequencing and Analysis of the Genome of Puccinia sorghi L Schw, the Causal Agent of Maize Common Rust.</title>
        <authorList>
            <person name="Rochi L."/>
            <person name="Burguener G."/>
            <person name="Darino M."/>
            <person name="Turjanski A."/>
            <person name="Kreff E."/>
            <person name="Dieguez M.J."/>
            <person name="Sacco F."/>
        </authorList>
    </citation>
    <scope>NUCLEOTIDE SEQUENCE [LARGE SCALE GENOMIC DNA]</scope>
    <source>
        <strain evidence="2 3">RO10H11247</strain>
    </source>
</reference>
<dbReference type="EMBL" id="LAVV01009180">
    <property type="protein sequence ID" value="KNZ51051.1"/>
    <property type="molecule type" value="Genomic_DNA"/>
</dbReference>
<evidence type="ECO:0000313" key="2">
    <source>
        <dbReference type="EMBL" id="KNZ51051.1"/>
    </source>
</evidence>
<organism evidence="2 3">
    <name type="scientific">Puccinia sorghi</name>
    <dbReference type="NCBI Taxonomy" id="27349"/>
    <lineage>
        <taxon>Eukaryota</taxon>
        <taxon>Fungi</taxon>
        <taxon>Dikarya</taxon>
        <taxon>Basidiomycota</taxon>
        <taxon>Pucciniomycotina</taxon>
        <taxon>Pucciniomycetes</taxon>
        <taxon>Pucciniales</taxon>
        <taxon>Pucciniaceae</taxon>
        <taxon>Puccinia</taxon>
    </lineage>
</organism>
<keyword evidence="3" id="KW-1185">Reference proteome</keyword>
<evidence type="ECO:0000256" key="1">
    <source>
        <dbReference type="SAM" id="MobiDB-lite"/>
    </source>
</evidence>
<accession>A0A0L6UR87</accession>
<protein>
    <submittedName>
        <fullName evidence="2">Uncharacterized protein</fullName>
    </submittedName>
</protein>
<proteinExistence type="predicted"/>
<evidence type="ECO:0000313" key="3">
    <source>
        <dbReference type="Proteomes" id="UP000037035"/>
    </source>
</evidence>
<feature type="region of interest" description="Disordered" evidence="1">
    <location>
        <begin position="319"/>
        <end position="339"/>
    </location>
</feature>
<name>A0A0L6UR87_9BASI</name>
<gene>
    <name evidence="2" type="ORF">VP01_410g2</name>
</gene>
<sequence>MALLNSQAPPLCKLKSSETDVLYFSTWNLLTAWPFLRLRCDNYGLHFLMEYQLILAILFIGQSKLIRRRSQFYPVVQCCFTYLIIALKLHEFSKNNKKLYKKIVPKISLSSIFWVDSIYRIEGGRHIFTNFPNKYSRVSKSLYYCYDPVNPSGTCQGFPNWGIISSLHTFVHPPSRMANHMLTSQQSSGPSACDASNLKRKNTPWFTGSSSFKCRCDELRNTQQLMLVLYRTTQVRTKTSYCPEIISNLYSSEIKSAFLSILRRACDIGGRKRASELKPLTPKLDMSIARLLVRRCVPYVFKQVVLAHIVNRTKRGLRTLDPTTSETNKSRTSKRETEKRRDAYILATARLVQRVHHEPPALCRGLMTWLWFRDNCTGALPAPSISMKTAEEKVRSEGRFMHLKRESFGKNVVKPVFRLCIPHSKHQADGNTASHPQKTWWTHPETFLELFDTYLDGARRLPSTRIRLCNHIIPRRRIKSSATDIGAIVIIELLHSLFYQK</sequence>
<dbReference type="VEuPathDB" id="FungiDB:VP01_410g2"/>
<dbReference type="AlphaFoldDB" id="A0A0L6UR87"/>
<dbReference type="Proteomes" id="UP000037035">
    <property type="component" value="Unassembled WGS sequence"/>
</dbReference>